<dbReference type="SUPFAM" id="SSF52283">
    <property type="entry name" value="Formate/glycerate dehydrogenase catalytic domain-like"/>
    <property type="match status" value="1"/>
</dbReference>
<dbReference type="Pfam" id="PF00389">
    <property type="entry name" value="2-Hacid_dh"/>
    <property type="match status" value="1"/>
</dbReference>
<feature type="domain" description="D-isomer specific 2-hydroxyacid dehydrogenase catalytic" evidence="5">
    <location>
        <begin position="38"/>
        <end position="310"/>
    </location>
</feature>
<sequence>MKRRLLQLGPLPPSMERRAAEVYDLTPLWQQQDRGAFLRQNAGHFEGALTMSRHGCDEAVFHALGAHARPSIVACFGAGFEGIDLTAARQSKVAVSVTPDVLTDCVADLAFALLLASGRQLIQAARFVQNGDWVKRPFPLAFRVSGKRLGIVGLGRIGQAIAKRAGGFDMEIGYHGRRKQPAAPYLFMPDILALADWSDFLVVACQGGPETRHLISTDVLNALGPTGILINIARGSIVDEDALVAALAEGRVGAAGLDVCEGEPRARADLLASDQVVMLPHIGASTHETRSAIETLVMDNLEAFFKTGQVLTPPS</sequence>
<dbReference type="Proteomes" id="UP000721844">
    <property type="component" value="Unassembled WGS sequence"/>
</dbReference>
<dbReference type="InterPro" id="IPR006139">
    <property type="entry name" value="D-isomer_2_OHA_DH_cat_dom"/>
</dbReference>
<dbReference type="SUPFAM" id="SSF51735">
    <property type="entry name" value="NAD(P)-binding Rossmann-fold domains"/>
    <property type="match status" value="1"/>
</dbReference>
<evidence type="ECO:0000256" key="3">
    <source>
        <dbReference type="ARBA" id="ARBA00023027"/>
    </source>
</evidence>
<dbReference type="AlphaFoldDB" id="A0A963Z6P9"/>
<evidence type="ECO:0000313" key="7">
    <source>
        <dbReference type="EMBL" id="MCB8883085.1"/>
    </source>
</evidence>
<dbReference type="Gene3D" id="3.40.50.720">
    <property type="entry name" value="NAD(P)-binding Rossmann-like Domain"/>
    <property type="match status" value="2"/>
</dbReference>
<feature type="domain" description="D-isomer specific 2-hydroxyacid dehydrogenase NAD-binding" evidence="6">
    <location>
        <begin position="111"/>
        <end position="283"/>
    </location>
</feature>
<dbReference type="EMBL" id="JAESVA010000011">
    <property type="protein sequence ID" value="MCB8883085.1"/>
    <property type="molecule type" value="Genomic_DNA"/>
</dbReference>
<keyword evidence="1" id="KW-0521">NADP</keyword>
<keyword evidence="8" id="KW-1185">Reference proteome</keyword>
<comment type="caution">
    <text evidence="7">The sequence shown here is derived from an EMBL/GenBank/DDBJ whole genome shotgun (WGS) entry which is preliminary data.</text>
</comment>
<dbReference type="Pfam" id="PF02826">
    <property type="entry name" value="2-Hacid_dh_C"/>
    <property type="match status" value="1"/>
</dbReference>
<reference evidence="7 8" key="1">
    <citation type="journal article" date="2021" name="Microorganisms">
        <title>Acidisoma silvae sp. nov. and Acidisomacellulosilytica sp. nov., Two Acidophilic Bacteria Isolated from Decaying Wood, Hydrolyzing Cellulose and Producing Poly-3-hydroxybutyrate.</title>
        <authorList>
            <person name="Mieszkin S."/>
            <person name="Pouder E."/>
            <person name="Uroz S."/>
            <person name="Simon-Colin C."/>
            <person name="Alain K."/>
        </authorList>
    </citation>
    <scope>NUCLEOTIDE SEQUENCE [LARGE SCALE GENOMIC DNA]</scope>
    <source>
        <strain evidence="7 8">HW T5.17</strain>
    </source>
</reference>
<comment type="similarity">
    <text evidence="4">Belongs to the D-isomer specific 2-hydroxyacid dehydrogenase family.</text>
</comment>
<dbReference type="GO" id="GO:0030267">
    <property type="term" value="F:glyoxylate reductase (NADPH) activity"/>
    <property type="evidence" value="ECO:0007669"/>
    <property type="project" value="TreeGrafter"/>
</dbReference>
<name>A0A963Z6P9_9PROT</name>
<evidence type="ECO:0000259" key="6">
    <source>
        <dbReference type="Pfam" id="PF02826"/>
    </source>
</evidence>
<dbReference type="InterPro" id="IPR050223">
    <property type="entry name" value="D-isomer_2-hydroxyacid_DH"/>
</dbReference>
<dbReference type="GO" id="GO:0016618">
    <property type="term" value="F:hydroxypyruvate reductase [NAD(P)H] activity"/>
    <property type="evidence" value="ECO:0007669"/>
    <property type="project" value="TreeGrafter"/>
</dbReference>
<dbReference type="CDD" id="cd12156">
    <property type="entry name" value="HPPR"/>
    <property type="match status" value="1"/>
</dbReference>
<keyword evidence="2 4" id="KW-0560">Oxidoreductase</keyword>
<protein>
    <submittedName>
        <fullName evidence="7">2-hydroxyacid dehydrogenase</fullName>
    </submittedName>
</protein>
<evidence type="ECO:0000256" key="4">
    <source>
        <dbReference type="RuleBase" id="RU003719"/>
    </source>
</evidence>
<dbReference type="PANTHER" id="PTHR10996">
    <property type="entry name" value="2-HYDROXYACID DEHYDROGENASE-RELATED"/>
    <property type="match status" value="1"/>
</dbReference>
<accession>A0A963Z6P9</accession>
<evidence type="ECO:0000256" key="2">
    <source>
        <dbReference type="ARBA" id="ARBA00023002"/>
    </source>
</evidence>
<evidence type="ECO:0000256" key="1">
    <source>
        <dbReference type="ARBA" id="ARBA00022857"/>
    </source>
</evidence>
<dbReference type="FunFam" id="3.40.50.720:FF:000213">
    <property type="entry name" value="Putative 2-hydroxyacid dehydrogenase"/>
    <property type="match status" value="1"/>
</dbReference>
<evidence type="ECO:0000259" key="5">
    <source>
        <dbReference type="Pfam" id="PF00389"/>
    </source>
</evidence>
<dbReference type="InterPro" id="IPR036291">
    <property type="entry name" value="NAD(P)-bd_dom_sf"/>
</dbReference>
<dbReference type="GO" id="GO:0051287">
    <property type="term" value="F:NAD binding"/>
    <property type="evidence" value="ECO:0007669"/>
    <property type="project" value="InterPro"/>
</dbReference>
<dbReference type="InterPro" id="IPR006140">
    <property type="entry name" value="D-isomer_DH_NAD-bd"/>
</dbReference>
<keyword evidence="3" id="KW-0520">NAD</keyword>
<dbReference type="GO" id="GO:0005829">
    <property type="term" value="C:cytosol"/>
    <property type="evidence" value="ECO:0007669"/>
    <property type="project" value="TreeGrafter"/>
</dbReference>
<organism evidence="7 8">
    <name type="scientific">Acidisoma cellulosilyticum</name>
    <dbReference type="NCBI Taxonomy" id="2802395"/>
    <lineage>
        <taxon>Bacteria</taxon>
        <taxon>Pseudomonadati</taxon>
        <taxon>Pseudomonadota</taxon>
        <taxon>Alphaproteobacteria</taxon>
        <taxon>Acetobacterales</taxon>
        <taxon>Acidocellaceae</taxon>
        <taxon>Acidisoma</taxon>
    </lineage>
</organism>
<dbReference type="RefSeq" id="WP_227309743.1">
    <property type="nucleotide sequence ID" value="NZ_JAESVA010000011.1"/>
</dbReference>
<evidence type="ECO:0000313" key="8">
    <source>
        <dbReference type="Proteomes" id="UP000721844"/>
    </source>
</evidence>
<dbReference type="PANTHER" id="PTHR10996:SF178">
    <property type="entry name" value="2-HYDROXYACID DEHYDROGENASE YGL185C-RELATED"/>
    <property type="match status" value="1"/>
</dbReference>
<gene>
    <name evidence="7" type="ORF">ACELLULO517_22745</name>
</gene>
<proteinExistence type="inferred from homology"/>